<feature type="compositionally biased region" description="Low complexity" evidence="1">
    <location>
        <begin position="675"/>
        <end position="686"/>
    </location>
</feature>
<reference evidence="2 3" key="1">
    <citation type="submission" date="2024-06" db="EMBL/GenBank/DDBJ databases">
        <title>Genomics of switchgrass bacterial isolates.</title>
        <authorList>
            <person name="Shade A."/>
        </authorList>
    </citation>
    <scope>NUCLEOTIDE SEQUENCE [LARGE SCALE GENOMIC DNA]</scope>
    <source>
        <strain evidence="2 3">PvP084</strain>
    </source>
</reference>
<evidence type="ECO:0000313" key="3">
    <source>
        <dbReference type="Proteomes" id="UP001549119"/>
    </source>
</evidence>
<dbReference type="EMBL" id="JBEPNW010000002">
    <property type="protein sequence ID" value="MET3866128.1"/>
    <property type="molecule type" value="Genomic_DNA"/>
</dbReference>
<feature type="region of interest" description="Disordered" evidence="1">
    <location>
        <begin position="653"/>
        <end position="705"/>
    </location>
</feature>
<name>A0ABV2NHZ5_9HYPH</name>
<dbReference type="Proteomes" id="UP001549119">
    <property type="component" value="Unassembled WGS sequence"/>
</dbReference>
<organism evidence="2 3">
    <name type="scientific">Methylobacterium radiotolerans</name>
    <dbReference type="NCBI Taxonomy" id="31998"/>
    <lineage>
        <taxon>Bacteria</taxon>
        <taxon>Pseudomonadati</taxon>
        <taxon>Pseudomonadota</taxon>
        <taxon>Alphaproteobacteria</taxon>
        <taxon>Hyphomicrobiales</taxon>
        <taxon>Methylobacteriaceae</taxon>
        <taxon>Methylobacterium</taxon>
    </lineage>
</organism>
<sequence length="705" mass="77518">MAPRTHVSPKAIPAAGAGSLQGEAVAVRGPIVPAFLLATRDGSKPRNAKHSLLPRDVMEMLEHIRILHPKGSDGYIVLSSKWHGTYRQFPLIRARGDIPCDILRDAQFVSMNRFSWSRKGDALCSVGHAWLEFDPYAEDKNGNPLPYREMPLKDLQVLLTAAITAAGVPAPSYWTRSGRGLHAAWACEALPGEAAGKVQRVMDALYGPTLTDDGSVPARRYDDPDRDAQENRLVGMWMAFRDAGLDRGTQDSSRVLRIWGSYNQASDSYCERLWPDCIDDIKRCRFDDLADSVLPITSTELRRRLAERAPWKAQNPRSRPQRNVGRARQYAGTAGVRDRMLADLMRLHGHRGGIAKGHRHCWLFLVANCHAHIHGGNPETWAALYAHMAGLTVPDALDCLQSLGRRMRRHEAGETSEYKDEVWNVLFHHSGAKMADLLGVTQEEADAAGLNLVRPGKARSIPPRERQAAKRIRDGAVPRADRADAKFQAGRQGLAIRSECGTADAAIEAIRVATGRGRTWAIEAMKLAAAAPAEPLAEPVAMEPVAVEPVETVIEPSDVRESEDLGVRFPSRFIGGSAPGPAPLATAEVDVGPAPYPEPKVRRISDISVMIEVAPDVGYVVIDDPKDRFHGRVVLSLTGEWTSLPEHLEPLAVPPPRKVRQPRPVRAFTRRRPIADAPRSSAARRPMTPQEIAASAEDYRRASGR</sequence>
<comment type="caution">
    <text evidence="2">The sequence shown here is derived from an EMBL/GenBank/DDBJ whole genome shotgun (WGS) entry which is preliminary data.</text>
</comment>
<evidence type="ECO:0000313" key="2">
    <source>
        <dbReference type="EMBL" id="MET3866128.1"/>
    </source>
</evidence>
<feature type="compositionally biased region" description="Basic residues" evidence="1">
    <location>
        <begin position="657"/>
        <end position="672"/>
    </location>
</feature>
<dbReference type="RefSeq" id="WP_059409977.1">
    <property type="nucleotide sequence ID" value="NZ_JBEPNV010000001.1"/>
</dbReference>
<proteinExistence type="predicted"/>
<accession>A0ABV2NHZ5</accession>
<evidence type="ECO:0000256" key="1">
    <source>
        <dbReference type="SAM" id="MobiDB-lite"/>
    </source>
</evidence>
<gene>
    <name evidence="2" type="ORF">ABIC20_003437</name>
</gene>
<keyword evidence="3" id="KW-1185">Reference proteome</keyword>
<protein>
    <submittedName>
        <fullName evidence="2">Uncharacterized protein</fullName>
    </submittedName>
</protein>